<feature type="chain" id="PRO_5045858499" evidence="1">
    <location>
        <begin position="20"/>
        <end position="754"/>
    </location>
</feature>
<dbReference type="InterPro" id="IPR012334">
    <property type="entry name" value="Pectin_lyas_fold"/>
</dbReference>
<dbReference type="RefSeq" id="WP_268076924.1">
    <property type="nucleotide sequence ID" value="NZ_CP109967.1"/>
</dbReference>
<evidence type="ECO:0000313" key="3">
    <source>
        <dbReference type="EMBL" id="WAJ72209.1"/>
    </source>
</evidence>
<dbReference type="Pfam" id="PF13229">
    <property type="entry name" value="Beta_helix"/>
    <property type="match status" value="1"/>
</dbReference>
<geneLocation type="plasmid" evidence="3 4">
    <name>pCadTS8_2</name>
</geneLocation>
<keyword evidence="4" id="KW-1185">Reference proteome</keyword>
<dbReference type="Gene3D" id="2.160.20.10">
    <property type="entry name" value="Single-stranded right-handed beta-helix, Pectin lyase-like"/>
    <property type="match status" value="2"/>
</dbReference>
<dbReference type="InterPro" id="IPR028974">
    <property type="entry name" value="TSP_type-3_rpt"/>
</dbReference>
<feature type="domain" description="Right handed beta helix" evidence="2">
    <location>
        <begin position="526"/>
        <end position="650"/>
    </location>
</feature>
<evidence type="ECO:0000256" key="1">
    <source>
        <dbReference type="SAM" id="SignalP"/>
    </source>
</evidence>
<dbReference type="InterPro" id="IPR039513">
    <property type="entry name" value="PL-6"/>
</dbReference>
<reference evidence="3" key="1">
    <citation type="submission" date="2022-10" db="EMBL/GenBank/DDBJ databases">
        <title>Catenovulum adriacola sp. nov. isolated in the Harbour of Susak.</title>
        <authorList>
            <person name="Schoch T."/>
            <person name="Reich S.J."/>
            <person name="Stoeferle S."/>
            <person name="Flaiz M."/>
            <person name="Kazda M."/>
            <person name="Riedel C.U."/>
            <person name="Duerre P."/>
        </authorList>
    </citation>
    <scope>NUCLEOTIDE SEQUENCE</scope>
    <source>
        <strain evidence="3">TS8</strain>
        <plasmid evidence="3">pCadTS8_2</plasmid>
    </source>
</reference>
<evidence type="ECO:0000259" key="2">
    <source>
        <dbReference type="Pfam" id="PF13229"/>
    </source>
</evidence>
<dbReference type="EMBL" id="CP109967">
    <property type="protein sequence ID" value="WAJ72209.1"/>
    <property type="molecule type" value="Genomic_DNA"/>
</dbReference>
<dbReference type="InterPro" id="IPR039448">
    <property type="entry name" value="Beta_helix"/>
</dbReference>
<keyword evidence="3" id="KW-0614">Plasmid</keyword>
<feature type="signal peptide" evidence="1">
    <location>
        <begin position="1"/>
        <end position="19"/>
    </location>
</feature>
<dbReference type="InterPro" id="IPR006626">
    <property type="entry name" value="PbH1"/>
</dbReference>
<dbReference type="SMART" id="SM00710">
    <property type="entry name" value="PbH1"/>
    <property type="match status" value="6"/>
</dbReference>
<dbReference type="PANTHER" id="PTHR36453:SF1">
    <property type="entry name" value="RIGHT HANDED BETA HELIX DOMAIN-CONTAINING PROTEIN"/>
    <property type="match status" value="1"/>
</dbReference>
<organism evidence="3 4">
    <name type="scientific">Catenovulum adriaticum</name>
    <dbReference type="NCBI Taxonomy" id="2984846"/>
    <lineage>
        <taxon>Bacteria</taxon>
        <taxon>Pseudomonadati</taxon>
        <taxon>Pseudomonadota</taxon>
        <taxon>Gammaproteobacteria</taxon>
        <taxon>Alteromonadales</taxon>
        <taxon>Alteromonadaceae</taxon>
        <taxon>Catenovulum</taxon>
    </lineage>
</organism>
<gene>
    <name evidence="3" type="ORF">OLW01_18205</name>
</gene>
<dbReference type="SUPFAM" id="SSF103647">
    <property type="entry name" value="TSP type-3 repeat"/>
    <property type="match status" value="1"/>
</dbReference>
<dbReference type="InterPro" id="IPR011050">
    <property type="entry name" value="Pectin_lyase_fold/virulence"/>
</dbReference>
<proteinExistence type="predicted"/>
<name>A0ABY7ARP6_9ALTE</name>
<keyword evidence="1" id="KW-0732">Signal</keyword>
<protein>
    <submittedName>
        <fullName evidence="3">Right-handed parallel beta-helix repeat-containing protein</fullName>
    </submittedName>
</protein>
<dbReference type="Proteomes" id="UP001163726">
    <property type="component" value="Plasmid pCadTS8_2"/>
</dbReference>
<dbReference type="PROSITE" id="PS51257">
    <property type="entry name" value="PROKAR_LIPOPROTEIN"/>
    <property type="match status" value="1"/>
</dbReference>
<dbReference type="PANTHER" id="PTHR36453">
    <property type="entry name" value="SECRETED PROTEIN-RELATED"/>
    <property type="match status" value="1"/>
</dbReference>
<dbReference type="SUPFAM" id="SSF51126">
    <property type="entry name" value="Pectin lyase-like"/>
    <property type="match status" value="1"/>
</dbReference>
<evidence type="ECO:0000313" key="4">
    <source>
        <dbReference type="Proteomes" id="UP001163726"/>
    </source>
</evidence>
<dbReference type="Pfam" id="PF14592">
    <property type="entry name" value="Chondroitinas_B"/>
    <property type="match status" value="1"/>
</dbReference>
<sequence length="754" mass="82644">MLYKKQIALGLFSMMILMGCGGSGSGSDSTDDTPVTVTDNDNDGIANPDDLCPDEAGIAANNGCPDKDTDQDEVVDRLDDCPEQVGSADNNGCPVIAQKDTDLDGIIDDNDDCIEQKGPEVLAGCPYPKDDDYDGIVNADDLCPQEKGIVAQQGCPAPAPENAFYVSLQGDDTNDGSKENPFKTFAKAQSVMQPGDTCIVRGGVYNEVLKIDANGTEQAPILFKAANGEKVYLKGTQYVNNWEQHQGDIYKANIKMNLGDTHNQVYYQSKLMDLARWPNNTDNDRFTIDAHPIEGGDGSVIEATDLPDDLTGGYVWYLGAHSGTSWTRKITDQQPGQIQYQSIDINKWPFSPHNPSVYRNDNYGRLYVFGKLNLLDHAREWYYDDNTETLYLQTPNGEKPADNTVEVATHKDAIIINGEHVEVRAFDIFGAGVVINGHYAKVTDNIITHGRERLDELDNSDAQVGDGAILVSAHHATIKGNILEQGSLVAVNLLGWGGRGEGSIVENNVMRYFNSVGIHASAIRTGADNVKILKNTISHFGRDGIYYSGQNGEVAYNDVSNGMLINNDGGVFYTVGNADLKNTRIHHNWFHDAYGPDYADGRAAGIYLDNNSKGYLVHHNVVWNVTWSGLQLNWATWQNDMYHNTLWNPGNAMDAWVNGYEQKDNRVWNNYSSKPDWLKTAAYDLKNNIIASESPFMDADGGNFMPKPDSALIDAAADISGFDKNVVGEAPDVGAYERGSVQWTAGVNAIIDEQ</sequence>
<accession>A0ABY7ARP6</accession>